<feature type="compositionally biased region" description="Basic residues" evidence="1">
    <location>
        <begin position="706"/>
        <end position="718"/>
    </location>
</feature>
<dbReference type="Pfam" id="PF17667">
    <property type="entry name" value="Pkinase_fungal"/>
    <property type="match status" value="1"/>
</dbReference>
<name>A0A2S4UY69_9BASI</name>
<gene>
    <name evidence="3" type="ORF">PSTT_11944</name>
</gene>
<dbReference type="SUPFAM" id="SSF56112">
    <property type="entry name" value="Protein kinase-like (PK-like)"/>
    <property type="match status" value="1"/>
</dbReference>
<dbReference type="InterPro" id="IPR011009">
    <property type="entry name" value="Kinase-like_dom_sf"/>
</dbReference>
<dbReference type="EMBL" id="PKSL01000146">
    <property type="protein sequence ID" value="POW02213.1"/>
    <property type="molecule type" value="Genomic_DNA"/>
</dbReference>
<dbReference type="InterPro" id="IPR040976">
    <property type="entry name" value="Pkinase_fungal"/>
</dbReference>
<dbReference type="Gene3D" id="1.10.510.10">
    <property type="entry name" value="Transferase(Phosphotransferase) domain 1"/>
    <property type="match status" value="1"/>
</dbReference>
<feature type="domain" description="Fungal-type protein kinase" evidence="2">
    <location>
        <begin position="235"/>
        <end position="592"/>
    </location>
</feature>
<dbReference type="AlphaFoldDB" id="A0A2S4UY69"/>
<sequence>MLYSPEMAQESGTASIYQAAHRYLILIQLETLEKFFEGDKNQIKKQLLQLGLELLGSDGDWRKTVLALAKIDKLDTYIELIETILPNEATSDKEMLRLIDEIIIQTSTLPLASTSGSVRTGETSGRVDSSRQELYGLIYKNVPGLVEHLIKKQHIDPDFHLRPDKKFIERTKHKLKNTLKDTMLNWITSFVTQLKIQHKDVRCSRTWRNRPVTYLKGVDGKRDMDGAIISWNEASQDVLVPFELKPEETLASVALMDLSQYVYEIFKAQPTRSFVVGVTLCGTWMQVWQFDRSGVIGSKPLDLKASRENLKKFFALILGFFKCNKQLLGFDPSFIEAKDHPTVIRIKSQNGRDQKLEIDPNPVFRASGICGRGTTCWKAHPSGNKSQKFLIKDSWQPKEHPEEGQMLREVTEKKVRHMARYHHHENVHVDGKIVDIQSHVRRRAAFQNCEKVTNKEEPEDPNVENTFINRVHRRLILKDVGKPIWTVGSPLRLLEALEGCMIGHQDLLQAGYLHRDISINNLLVNDQAEDPNRKSFLIDLDMAIRYPMTKDEDFRARYGTKVFMSENLLVGTYAHAPVDDLESFFWVLIWICIHYPEDQSNAISPLASWHAHNSKDLAGIKRRLLSEEPQELTGLFTAQYRNQHLFDCVIKFAQLMSDRGIRSRDDTELYNAIFEILRQAQGMLREEEKKSRSGKKRKIHADLKSCGRKKRKAGKAQS</sequence>
<evidence type="ECO:0000313" key="3">
    <source>
        <dbReference type="EMBL" id="POW02213.1"/>
    </source>
</evidence>
<evidence type="ECO:0000313" key="4">
    <source>
        <dbReference type="Proteomes" id="UP000239156"/>
    </source>
</evidence>
<dbReference type="InterPro" id="IPR008266">
    <property type="entry name" value="Tyr_kinase_AS"/>
</dbReference>
<feature type="region of interest" description="Disordered" evidence="1">
    <location>
        <begin position="684"/>
        <end position="718"/>
    </location>
</feature>
<comment type="caution">
    <text evidence="3">The sequence shown here is derived from an EMBL/GenBank/DDBJ whole genome shotgun (WGS) entry which is preliminary data.</text>
</comment>
<reference evidence="3" key="1">
    <citation type="submission" date="2017-12" db="EMBL/GenBank/DDBJ databases">
        <title>Gene loss provides genomic basis for host adaptation in cereal stripe rust fungi.</title>
        <authorList>
            <person name="Xia C."/>
        </authorList>
    </citation>
    <scope>NUCLEOTIDE SEQUENCE [LARGE SCALE GENOMIC DNA]</scope>
    <source>
        <strain evidence="3">93-210</strain>
    </source>
</reference>
<dbReference type="PANTHER" id="PTHR38248:SF2">
    <property type="entry name" value="FUNK1 11"/>
    <property type="match status" value="1"/>
</dbReference>
<accession>A0A2S4UY69</accession>
<dbReference type="PROSITE" id="PS00109">
    <property type="entry name" value="PROTEIN_KINASE_TYR"/>
    <property type="match status" value="1"/>
</dbReference>
<evidence type="ECO:0000256" key="1">
    <source>
        <dbReference type="SAM" id="MobiDB-lite"/>
    </source>
</evidence>
<proteinExistence type="predicted"/>
<dbReference type="VEuPathDB" id="FungiDB:PSTT_11944"/>
<evidence type="ECO:0000259" key="2">
    <source>
        <dbReference type="Pfam" id="PF17667"/>
    </source>
</evidence>
<protein>
    <recommendedName>
        <fullName evidence="2">Fungal-type protein kinase domain-containing protein</fullName>
    </recommendedName>
</protein>
<dbReference type="PANTHER" id="PTHR38248">
    <property type="entry name" value="FUNK1 6"/>
    <property type="match status" value="1"/>
</dbReference>
<dbReference type="VEuPathDB" id="FungiDB:PSHT_02577"/>
<dbReference type="Proteomes" id="UP000239156">
    <property type="component" value="Unassembled WGS sequence"/>
</dbReference>
<organism evidence="3 4">
    <name type="scientific">Puccinia striiformis</name>
    <dbReference type="NCBI Taxonomy" id="27350"/>
    <lineage>
        <taxon>Eukaryota</taxon>
        <taxon>Fungi</taxon>
        <taxon>Dikarya</taxon>
        <taxon>Basidiomycota</taxon>
        <taxon>Pucciniomycotina</taxon>
        <taxon>Pucciniomycetes</taxon>
        <taxon>Pucciniales</taxon>
        <taxon>Pucciniaceae</taxon>
        <taxon>Puccinia</taxon>
    </lineage>
</organism>
<dbReference type="GO" id="GO:0004672">
    <property type="term" value="F:protein kinase activity"/>
    <property type="evidence" value="ECO:0007669"/>
    <property type="project" value="InterPro"/>
</dbReference>
<keyword evidence="4" id="KW-1185">Reference proteome</keyword>